<evidence type="ECO:0000256" key="6">
    <source>
        <dbReference type="ARBA" id="ARBA00022519"/>
    </source>
</evidence>
<evidence type="ECO:0000256" key="5">
    <source>
        <dbReference type="ARBA" id="ARBA00022475"/>
    </source>
</evidence>
<evidence type="ECO:0000256" key="2">
    <source>
        <dbReference type="ARBA" id="ARBA00004383"/>
    </source>
</evidence>
<evidence type="ECO:0000313" key="18">
    <source>
        <dbReference type="Proteomes" id="UP000433532"/>
    </source>
</evidence>
<keyword evidence="12 16" id="KW-0143">Chaperone</keyword>
<dbReference type="HAMAP" id="MF_00790">
    <property type="entry name" value="Lipase_chap"/>
    <property type="match status" value="1"/>
</dbReference>
<dbReference type="GO" id="GO:0006457">
    <property type="term" value="P:protein folding"/>
    <property type="evidence" value="ECO:0007669"/>
    <property type="project" value="UniProtKB-UniRule"/>
</dbReference>
<evidence type="ECO:0000256" key="8">
    <source>
        <dbReference type="ARBA" id="ARBA00022963"/>
    </source>
</evidence>
<dbReference type="SUPFAM" id="SSF158855">
    <property type="entry name" value="Lipase chaperone-like"/>
    <property type="match status" value="1"/>
</dbReference>
<protein>
    <recommendedName>
        <fullName evidence="4 16">Lipase chaperone</fullName>
    </recommendedName>
    <alternativeName>
        <fullName evidence="16">Lipase activator protein</fullName>
    </alternativeName>
    <alternativeName>
        <fullName evidence="15 16">lipase Foldase</fullName>
    </alternativeName>
    <alternativeName>
        <fullName evidence="13 16">lipase helper protein</fullName>
    </alternativeName>
    <alternativeName>
        <fullName evidence="14 16">lipase modulator</fullName>
    </alternativeName>
</protein>
<name>A0A1X0ST10_PSEAI</name>
<proteinExistence type="inferred from homology"/>
<evidence type="ECO:0000256" key="13">
    <source>
        <dbReference type="ARBA" id="ARBA00030948"/>
    </source>
</evidence>
<sequence>MKKILLLIPLAFAASLAWFVWLEPSPAPETAPPASAQAGAVHAPPAASAGEAVPAPQVMPAKVAPLPTSFRGTSVDGSFSVDASGNLLITRDIRNLFDYFLSAVGEEPLQQSLDRLRAYIAAELQEPARGQALALMQQYIDYKKELVLLERDLPRLADLDALRQREAAVKALRARIFSNEAHVAFFADEETYNQFTLERLAIRQDGKLSAEEKAAAIDRLRASLPEDQQESVLPQLQSELQQQTAALQAAGAGPEAIRQMRQQLVGAEATTRLEQLDRQRSAWKGRLDDYFAEKSRIEGNTGLSEADRRAAVERLAEERFSEQERLRLGALEQMRQAEQR</sequence>
<evidence type="ECO:0000256" key="7">
    <source>
        <dbReference type="ARBA" id="ARBA00022692"/>
    </source>
</evidence>
<keyword evidence="7 16" id="KW-0812">Transmembrane</keyword>
<evidence type="ECO:0000256" key="4">
    <source>
        <dbReference type="ARBA" id="ARBA00019692"/>
    </source>
</evidence>
<gene>
    <name evidence="16" type="primary">lifO</name>
    <name evidence="17" type="ORF">GNQ48_10005</name>
</gene>
<dbReference type="Pfam" id="PF03280">
    <property type="entry name" value="Lipase_chap"/>
    <property type="match status" value="1"/>
</dbReference>
<keyword evidence="8 16" id="KW-0442">Lipid degradation</keyword>
<dbReference type="AlphaFoldDB" id="A0A1X0ST10"/>
<evidence type="ECO:0000256" key="14">
    <source>
        <dbReference type="ARBA" id="ARBA00031542"/>
    </source>
</evidence>
<evidence type="ECO:0000256" key="1">
    <source>
        <dbReference type="ARBA" id="ARBA00003280"/>
    </source>
</evidence>
<evidence type="ECO:0000256" key="9">
    <source>
        <dbReference type="ARBA" id="ARBA00022989"/>
    </source>
</evidence>
<evidence type="ECO:0000256" key="12">
    <source>
        <dbReference type="ARBA" id="ARBA00023186"/>
    </source>
</evidence>
<dbReference type="GO" id="GO:0005886">
    <property type="term" value="C:plasma membrane"/>
    <property type="evidence" value="ECO:0007669"/>
    <property type="project" value="UniProtKB-SubCell"/>
</dbReference>
<evidence type="ECO:0000256" key="3">
    <source>
        <dbReference type="ARBA" id="ARBA00010358"/>
    </source>
</evidence>
<keyword evidence="5 16" id="KW-1003">Cell membrane</keyword>
<evidence type="ECO:0000256" key="11">
    <source>
        <dbReference type="ARBA" id="ARBA00023136"/>
    </source>
</evidence>
<keyword evidence="10 16" id="KW-0443">Lipid metabolism</keyword>
<dbReference type="Proteomes" id="UP000433532">
    <property type="component" value="Unassembled WGS sequence"/>
</dbReference>
<organism evidence="17 18">
    <name type="scientific">Pseudomonas aeruginosa</name>
    <dbReference type="NCBI Taxonomy" id="287"/>
    <lineage>
        <taxon>Bacteria</taxon>
        <taxon>Pseudomonadati</taxon>
        <taxon>Pseudomonadota</taxon>
        <taxon>Gammaproteobacteria</taxon>
        <taxon>Pseudomonadales</taxon>
        <taxon>Pseudomonadaceae</taxon>
        <taxon>Pseudomonas</taxon>
    </lineage>
</organism>
<comment type="similarity">
    <text evidence="3 16">Belongs to the lipase chaperone family.</text>
</comment>
<keyword evidence="6 16" id="KW-0997">Cell inner membrane</keyword>
<evidence type="ECO:0000256" key="10">
    <source>
        <dbReference type="ARBA" id="ARBA00023098"/>
    </source>
</evidence>
<accession>A0A1X0ST10</accession>
<dbReference type="EMBL" id="WOAD01000006">
    <property type="protein sequence ID" value="MUI35338.1"/>
    <property type="molecule type" value="Genomic_DNA"/>
</dbReference>
<evidence type="ECO:0000256" key="16">
    <source>
        <dbReference type="HAMAP-Rule" id="MF_00790"/>
    </source>
</evidence>
<keyword evidence="9 16" id="KW-1133">Transmembrane helix</keyword>
<reference evidence="17 18" key="1">
    <citation type="submission" date="2019-11" db="EMBL/GenBank/DDBJ databases">
        <title>Genomes of ocular Pseudomonas aeruginosa isolates.</title>
        <authorList>
            <person name="Khan M."/>
            <person name="Rice S.A."/>
            <person name="Willcox M.D.P."/>
            <person name="Stapleton F."/>
        </authorList>
    </citation>
    <scope>NUCLEOTIDE SEQUENCE [LARGE SCALE GENOMIC DNA]</scope>
    <source>
        <strain evidence="17 18">PA221</strain>
    </source>
</reference>
<comment type="function">
    <text evidence="1 16">May be involved in the folding of the extracellular lipase during its passage through the periplasm.</text>
</comment>
<evidence type="ECO:0000313" key="17">
    <source>
        <dbReference type="EMBL" id="MUI35338.1"/>
    </source>
</evidence>
<keyword evidence="11 16" id="KW-0472">Membrane</keyword>
<dbReference type="GO" id="GO:0051082">
    <property type="term" value="F:unfolded protein binding"/>
    <property type="evidence" value="ECO:0007669"/>
    <property type="project" value="UniProtKB-UniRule"/>
</dbReference>
<dbReference type="InterPro" id="IPR004961">
    <property type="entry name" value="Lipase_chaperone"/>
</dbReference>
<dbReference type="RefSeq" id="WP_003160579.1">
    <property type="nucleotide sequence ID" value="NZ_BBQK01000005.1"/>
</dbReference>
<dbReference type="NCBIfam" id="NF002334">
    <property type="entry name" value="PRK01294.1-2"/>
    <property type="match status" value="1"/>
</dbReference>
<evidence type="ECO:0000256" key="15">
    <source>
        <dbReference type="ARBA" id="ARBA00033028"/>
    </source>
</evidence>
<comment type="subcellular location">
    <subcellularLocation>
        <location evidence="2">Cell inner membrane</location>
        <topology evidence="2">Single-pass membrane protein</topology>
        <orientation evidence="2">Periplasmic side</orientation>
    </subcellularLocation>
</comment>
<comment type="caution">
    <text evidence="17">The sequence shown here is derived from an EMBL/GenBank/DDBJ whole genome shotgun (WGS) entry which is preliminary data.</text>
</comment>
<dbReference type="GO" id="GO:0016042">
    <property type="term" value="P:lipid catabolic process"/>
    <property type="evidence" value="ECO:0007669"/>
    <property type="project" value="UniProtKB-UniRule"/>
</dbReference>